<evidence type="ECO:0000256" key="3">
    <source>
        <dbReference type="ARBA" id="ARBA00022853"/>
    </source>
</evidence>
<dbReference type="Gene3D" id="1.10.12.10">
    <property type="entry name" value="Lyase 2-enoyl-coa Hydratase, Chain A, domain 2"/>
    <property type="match status" value="1"/>
</dbReference>
<dbReference type="InterPro" id="IPR000953">
    <property type="entry name" value="Chromo/chromo_shadow_dom"/>
</dbReference>
<dbReference type="PROSITE" id="PS52014">
    <property type="entry name" value="SAMD1_WH"/>
    <property type="match status" value="1"/>
</dbReference>
<feature type="compositionally biased region" description="Polar residues" evidence="5">
    <location>
        <begin position="89"/>
        <end position="100"/>
    </location>
</feature>
<evidence type="ECO:0000259" key="7">
    <source>
        <dbReference type="PROSITE" id="PS52014"/>
    </source>
</evidence>
<evidence type="ECO:0000256" key="2">
    <source>
        <dbReference type="ARBA" id="ARBA00022553"/>
    </source>
</evidence>
<keyword evidence="2" id="KW-0597">Phosphoprotein</keyword>
<dbReference type="GO" id="GO:0005634">
    <property type="term" value="C:nucleus"/>
    <property type="evidence" value="ECO:0007669"/>
    <property type="project" value="UniProtKB-SubCell"/>
</dbReference>
<dbReference type="InterPro" id="IPR048589">
    <property type="entry name" value="SAMD1-like_WH"/>
</dbReference>
<feature type="region of interest" description="Disordered" evidence="5">
    <location>
        <begin position="299"/>
        <end position="330"/>
    </location>
</feature>
<reference evidence="8" key="1">
    <citation type="submission" date="2024-06" db="EMBL/GenBank/DDBJ databases">
        <authorList>
            <person name="Liu X."/>
            <person name="Lenzi L."/>
            <person name="Haldenby T S."/>
            <person name="Uol C."/>
        </authorList>
    </citation>
    <scope>NUCLEOTIDE SEQUENCE</scope>
</reference>
<dbReference type="EMBL" id="CAXLJL010000467">
    <property type="protein sequence ID" value="CAL5138006.1"/>
    <property type="molecule type" value="Genomic_DNA"/>
</dbReference>
<dbReference type="SUPFAM" id="SSF54160">
    <property type="entry name" value="Chromo domain-like"/>
    <property type="match status" value="1"/>
</dbReference>
<feature type="domain" description="Chromo" evidence="6">
    <location>
        <begin position="13"/>
        <end position="73"/>
    </location>
</feature>
<evidence type="ECO:0000259" key="6">
    <source>
        <dbReference type="PROSITE" id="PS50013"/>
    </source>
</evidence>
<gene>
    <name evidence="8" type="ORF">CDAUBV1_LOCUS12524</name>
</gene>
<sequence>MKHSDSGDQPDVYLVENIVDRRVRRGKVEYRVRWKGFPPEQDSWEPFANIRESCLRLIQDFHSRYREIMHKKRRYSVPVTPHKQPPTQDPSNSASQSVHEISNEVKPEETIVDKNCSSGTRNQVNQRIPKKGVKQVVSLSLTQPTPTSPNSIPSDPVVNYGGSVSLNSDYLLTPNPMGANCQITTASADSTTNKTNVTTPNSSDHVSDIGRLAKTGTVPGSEIAATTAPTISSNSGKIRRIHSKTQSHGTPLSKLKSPELLKPTTPPTALSSCPKSVKQKTRTTPVDYKQTTISSVFEVTHLSKRSPKRSPKTSGSNSLENGQTESNRKSVTIMLKTSPTHEFHNTKALEINQFSNPSVALTVLPKSQETKPVPQPATPGDYTVKTLPPKTGHSTEASSLDASSDSIVAKVLDVILQFKQNRRRPVQESVLSVCKQRYSLPEEITLSTLNSLVSQGQLHEIGFTNGVSYRFSSRVVAKGDLYRHPTLSAKIKAKYASNKKRPIPSSVGRAWISDKRASVSNADGSGVIKRPRREHSSVTRSRRLHAFCYNRHWSGDHSSYRQFKPTGTQGSNYVSSVDWRKEVARFDVESDRNVTCGMGIGGSEGEGVSRSVKPCPHLQHGTRVYIVPPASPVKDTNIELRINGLPHRRLVQPNQSGDHGTDSSTTVPGCSGANNTDVPEVNKPANHQCTVPRRSSIRQTEAIHKFKSILVKKNVDGGFTEVWLQSPGSPLKNAFTIQVLEELTAMLNQAVFDTSRLVMISGMGTVFSSGIDLSILTGPLPTRSCLSVSPIDSSSCASSVCSVGACTTPSSTGLSSHLPPSLPSTAPDAVDGVGFPNDVTSHSDNMCCCCCYCESDPVENFARSEATSKPNHFPHSHFPHQHSRPNLVNSSCYPLAPLDPMASQRLGSALRAFLLALTAFPKPVVAGVNGPALGLAVAMLPLCDLVYVSDAATFHMPYTRLCQTPEGGSSFTLASLVGIPLANELLLAGRKLTAREAVQRGIASDILFPKSFKQELVMRCHKLAASSPAALETTKCIMRMQYRERIEFVINTECRKLVELWQTTEFRRAAVDFILRDMGDYL</sequence>
<proteinExistence type="predicted"/>
<feature type="compositionally biased region" description="Basic residues" evidence="5">
    <location>
        <begin position="302"/>
        <end position="311"/>
    </location>
</feature>
<evidence type="ECO:0000313" key="9">
    <source>
        <dbReference type="Proteomes" id="UP001497525"/>
    </source>
</evidence>
<dbReference type="PROSITE" id="PS50013">
    <property type="entry name" value="CHROMO_2"/>
    <property type="match status" value="1"/>
</dbReference>
<dbReference type="CDD" id="cd00024">
    <property type="entry name" value="CD_CSD"/>
    <property type="match status" value="1"/>
</dbReference>
<accession>A0AAV2TMC6</accession>
<keyword evidence="3" id="KW-0156">Chromatin regulator</keyword>
<dbReference type="Pfam" id="PF00378">
    <property type="entry name" value="ECH_1"/>
    <property type="match status" value="1"/>
</dbReference>
<feature type="compositionally biased region" description="Low complexity" evidence="5">
    <location>
        <begin position="250"/>
        <end position="272"/>
    </location>
</feature>
<feature type="region of interest" description="Disordered" evidence="5">
    <location>
        <begin position="226"/>
        <end position="286"/>
    </location>
</feature>
<dbReference type="InterPro" id="IPR051053">
    <property type="entry name" value="ECH/Chromodomain_protein"/>
</dbReference>
<evidence type="ECO:0000256" key="4">
    <source>
        <dbReference type="ARBA" id="ARBA00023242"/>
    </source>
</evidence>
<evidence type="ECO:0000256" key="5">
    <source>
        <dbReference type="SAM" id="MobiDB-lite"/>
    </source>
</evidence>
<comment type="subcellular location">
    <subcellularLocation>
        <location evidence="1">Nucleus</location>
    </subcellularLocation>
</comment>
<dbReference type="SUPFAM" id="SSF52096">
    <property type="entry name" value="ClpP/crotonase"/>
    <property type="match status" value="2"/>
</dbReference>
<dbReference type="InterPro" id="IPR023779">
    <property type="entry name" value="Chromodomain_CS"/>
</dbReference>
<dbReference type="Proteomes" id="UP001497525">
    <property type="component" value="Unassembled WGS sequence"/>
</dbReference>
<feature type="region of interest" description="Disordered" evidence="5">
    <location>
        <begin position="73"/>
        <end position="105"/>
    </location>
</feature>
<dbReference type="CDD" id="cd06558">
    <property type="entry name" value="crotonase-like"/>
    <property type="match status" value="1"/>
</dbReference>
<dbReference type="PANTHER" id="PTHR43684">
    <property type="match status" value="1"/>
</dbReference>
<dbReference type="InterPro" id="IPR016197">
    <property type="entry name" value="Chromo-like_dom_sf"/>
</dbReference>
<evidence type="ECO:0000256" key="1">
    <source>
        <dbReference type="ARBA" id="ARBA00004123"/>
    </source>
</evidence>
<dbReference type="GO" id="GO:0003677">
    <property type="term" value="F:DNA binding"/>
    <property type="evidence" value="ECO:0007669"/>
    <property type="project" value="InterPro"/>
</dbReference>
<dbReference type="Gene3D" id="3.90.226.10">
    <property type="entry name" value="2-enoyl-CoA Hydratase, Chain A, domain 1"/>
    <property type="match status" value="2"/>
</dbReference>
<feature type="domain" description="SAMD1-like winged helix (WH)" evidence="7">
    <location>
        <begin position="399"/>
        <end position="475"/>
    </location>
</feature>
<feature type="compositionally biased region" description="Polar residues" evidence="5">
    <location>
        <begin position="652"/>
        <end position="677"/>
    </location>
</feature>
<dbReference type="InterPro" id="IPR001753">
    <property type="entry name" value="Enoyl-CoA_hydra/iso"/>
</dbReference>
<feature type="compositionally biased region" description="Polar residues" evidence="5">
    <location>
        <begin position="227"/>
        <end position="236"/>
    </location>
</feature>
<feature type="region of interest" description="Disordered" evidence="5">
    <location>
        <begin position="652"/>
        <end position="693"/>
    </location>
</feature>
<keyword evidence="4" id="KW-0539">Nucleus</keyword>
<dbReference type="PANTHER" id="PTHR43684:SF11">
    <property type="entry name" value="CHROMO DOMAIN-CONTAINING PROTEIN"/>
    <property type="match status" value="1"/>
</dbReference>
<feature type="compositionally biased region" description="Polar residues" evidence="5">
    <location>
        <begin position="313"/>
        <end position="325"/>
    </location>
</feature>
<evidence type="ECO:0000313" key="8">
    <source>
        <dbReference type="EMBL" id="CAL5138006.1"/>
    </source>
</evidence>
<dbReference type="SMART" id="SM00298">
    <property type="entry name" value="CHROMO"/>
    <property type="match status" value="1"/>
</dbReference>
<name>A0AAV2TMC6_CALDB</name>
<protein>
    <submittedName>
        <fullName evidence="8">Uncharacterized protein</fullName>
    </submittedName>
</protein>
<dbReference type="Pfam" id="PF00385">
    <property type="entry name" value="Chromo"/>
    <property type="match status" value="1"/>
</dbReference>
<dbReference type="InterPro" id="IPR023780">
    <property type="entry name" value="Chromo_domain"/>
</dbReference>
<dbReference type="InterPro" id="IPR029045">
    <property type="entry name" value="ClpP/crotonase-like_dom_sf"/>
</dbReference>
<organism evidence="8 9">
    <name type="scientific">Calicophoron daubneyi</name>
    <name type="common">Rumen fluke</name>
    <name type="synonym">Paramphistomum daubneyi</name>
    <dbReference type="NCBI Taxonomy" id="300641"/>
    <lineage>
        <taxon>Eukaryota</taxon>
        <taxon>Metazoa</taxon>
        <taxon>Spiralia</taxon>
        <taxon>Lophotrochozoa</taxon>
        <taxon>Platyhelminthes</taxon>
        <taxon>Trematoda</taxon>
        <taxon>Digenea</taxon>
        <taxon>Plagiorchiida</taxon>
        <taxon>Pronocephalata</taxon>
        <taxon>Paramphistomoidea</taxon>
        <taxon>Paramphistomidae</taxon>
        <taxon>Calicophoron</taxon>
    </lineage>
</organism>
<dbReference type="AlphaFoldDB" id="A0AAV2TMC6"/>
<dbReference type="GO" id="GO:0006325">
    <property type="term" value="P:chromatin organization"/>
    <property type="evidence" value="ECO:0007669"/>
    <property type="project" value="UniProtKB-KW"/>
</dbReference>
<dbReference type="PROSITE" id="PS00598">
    <property type="entry name" value="CHROMO_1"/>
    <property type="match status" value="1"/>
</dbReference>
<comment type="caution">
    <text evidence="8">The sequence shown here is derived from an EMBL/GenBank/DDBJ whole genome shotgun (WGS) entry which is preliminary data.</text>
</comment>
<dbReference type="InterPro" id="IPR014748">
    <property type="entry name" value="Enoyl-CoA_hydra_C"/>
</dbReference>
<dbReference type="GO" id="GO:0003714">
    <property type="term" value="F:transcription corepressor activity"/>
    <property type="evidence" value="ECO:0007669"/>
    <property type="project" value="TreeGrafter"/>
</dbReference>
<dbReference type="Gene3D" id="2.40.50.40">
    <property type="match status" value="1"/>
</dbReference>